<evidence type="ECO:0000256" key="8">
    <source>
        <dbReference type="SAM" id="Coils"/>
    </source>
</evidence>
<dbReference type="OrthoDB" id="341482at2759"/>
<dbReference type="RefSeq" id="XP_024582892.1">
    <property type="nucleotide sequence ID" value="XM_024717388.1"/>
</dbReference>
<proteinExistence type="predicted"/>
<protein>
    <submittedName>
        <fullName evidence="9">Nuclear pore complex, Nup88/rNup84 component</fullName>
    </submittedName>
</protein>
<dbReference type="GeneID" id="36397978"/>
<keyword evidence="6" id="KW-0906">Nuclear pore complex</keyword>
<organism evidence="9 10">
    <name type="scientific">Plasmopara halstedii</name>
    <name type="common">Downy mildew of sunflower</name>
    <dbReference type="NCBI Taxonomy" id="4781"/>
    <lineage>
        <taxon>Eukaryota</taxon>
        <taxon>Sar</taxon>
        <taxon>Stramenopiles</taxon>
        <taxon>Oomycota</taxon>
        <taxon>Peronosporomycetes</taxon>
        <taxon>Peronosporales</taxon>
        <taxon>Peronosporaceae</taxon>
        <taxon>Plasmopara</taxon>
    </lineage>
</organism>
<dbReference type="GO" id="GO:0006606">
    <property type="term" value="P:protein import into nucleus"/>
    <property type="evidence" value="ECO:0007669"/>
    <property type="project" value="TreeGrafter"/>
</dbReference>
<evidence type="ECO:0000256" key="3">
    <source>
        <dbReference type="ARBA" id="ARBA00022816"/>
    </source>
</evidence>
<dbReference type="AlphaFoldDB" id="A0A0N7L7A4"/>
<dbReference type="GO" id="GO:0017056">
    <property type="term" value="F:structural constituent of nuclear pore"/>
    <property type="evidence" value="ECO:0007669"/>
    <property type="project" value="InterPro"/>
</dbReference>
<dbReference type="Pfam" id="PF10168">
    <property type="entry name" value="Nup88"/>
    <property type="match status" value="1"/>
</dbReference>
<dbReference type="InterPro" id="IPR037700">
    <property type="entry name" value="NUP88/NUP82"/>
</dbReference>
<keyword evidence="5" id="KW-0811">Translocation</keyword>
<reference evidence="10" key="1">
    <citation type="submission" date="2014-09" db="EMBL/GenBank/DDBJ databases">
        <authorList>
            <person name="Sharma Rahul"/>
            <person name="Thines Marco"/>
        </authorList>
    </citation>
    <scope>NUCLEOTIDE SEQUENCE [LARGE SCALE GENOMIC DNA]</scope>
</reference>
<dbReference type="GO" id="GO:0000055">
    <property type="term" value="P:ribosomal large subunit export from nucleus"/>
    <property type="evidence" value="ECO:0007669"/>
    <property type="project" value="InterPro"/>
</dbReference>
<keyword evidence="8" id="KW-0175">Coiled coil</keyword>
<dbReference type="EMBL" id="CCYD01002047">
    <property type="protein sequence ID" value="CEG46523.1"/>
    <property type="molecule type" value="Genomic_DNA"/>
</dbReference>
<evidence type="ECO:0000256" key="2">
    <source>
        <dbReference type="ARBA" id="ARBA00022448"/>
    </source>
</evidence>
<name>A0A0N7L7A4_PLAHL</name>
<evidence type="ECO:0000256" key="6">
    <source>
        <dbReference type="ARBA" id="ARBA00023132"/>
    </source>
</evidence>
<keyword evidence="3" id="KW-0509">mRNA transport</keyword>
<dbReference type="Proteomes" id="UP000054928">
    <property type="component" value="Unassembled WGS sequence"/>
</dbReference>
<dbReference type="PANTHER" id="PTHR13257:SF0">
    <property type="entry name" value="NUCLEAR PORE COMPLEX PROTEIN NUP88"/>
    <property type="match status" value="1"/>
</dbReference>
<evidence type="ECO:0000256" key="5">
    <source>
        <dbReference type="ARBA" id="ARBA00023010"/>
    </source>
</evidence>
<dbReference type="GO" id="GO:0006406">
    <property type="term" value="P:mRNA export from nucleus"/>
    <property type="evidence" value="ECO:0007669"/>
    <property type="project" value="TreeGrafter"/>
</dbReference>
<dbReference type="STRING" id="4781.A0A0N7L7A4"/>
<dbReference type="GO" id="GO:0000056">
    <property type="term" value="P:ribosomal small subunit export from nucleus"/>
    <property type="evidence" value="ECO:0007669"/>
    <property type="project" value="InterPro"/>
</dbReference>
<comment type="subcellular location">
    <subcellularLocation>
        <location evidence="1">Nucleus</location>
        <location evidence="1">Nuclear pore complex</location>
    </subcellularLocation>
</comment>
<sequence length="880" mass="97659">MQANTDDWALRTNLQLCGSVSPPTYADLRTAAHLQTFDVCDGGAALWSDSGKIFLVKVLHQSKQAKPFKDQILKHVTLDPPLQPHEAAEVEQIKLNASGSQALLVAKSWLKVVRLPAKNEYKQSSRRRETENASQRLIVRFEDDSEQEITLKKNGVKDQENITEQVKQHVSAGSKRVAFVSREVSVVAVRSVGYFGKIRHAAWHPLSDTHIIVMSDAEEIEVFNTQQDVSKAEQRHRLDFPAKARVAGAFSSCFCFGASIQLQHQQSVQMQRPQLWDAFTCYVLRSDGAVYALCPLVPYECCVSKAFLQDLGTEVDAQIALCKQKVETAGSVVGMQTRLAELKSQKYWLQEGWAPVSAQVRRNSSRSGVRKYDNAFAEIFCFLGPHMSGISPDTWPLALQGPVEVFPQSNVERKNQKLEKTSAASLLSVPLASRNIVEKRAASMSPFLMRTFTSGHVELILLDAPIRPQWRSSRQPAAANAVRKYPALLLECLNIGIDNIGGKAVLERDDADPRLVYCLHSTGVHVINVSWVFALASGKQFTTLPKSSVRPIFSVSPGSSSSLSTTHTAVSNIVGARVVKNVDFGHLLLLRLASGNFEVINISAASSELLKGVFVNSPDDLNFRKTLPDTLASMASRGPLTASSSNSTVGDVRSFGEIVEEKLEILSARGTRVTGKTLMHEVDDAVVAFVIERIKVLYEDVEYVDEMDQLIRDRLHLLTTMVQTQSEKVVVVQKNVDEARLMMKKLEDKMERALVVQKNLSKRAAAVLQAVKENQPRLSRAEREFKSELDRMAIEVRRLKPRVAELTVECQRAVRSLETKTLSASSSRPYWNSLGGASSSGITSEKKKICYDVLRAETQLIDDTKILLENLSANVQHLKE</sequence>
<keyword evidence="7" id="KW-0539">Nucleus</keyword>
<evidence type="ECO:0000313" key="9">
    <source>
        <dbReference type="EMBL" id="CEG46523.1"/>
    </source>
</evidence>
<feature type="coiled-coil region" evidence="8">
    <location>
        <begin position="729"/>
        <end position="763"/>
    </location>
</feature>
<evidence type="ECO:0000313" key="10">
    <source>
        <dbReference type="Proteomes" id="UP000054928"/>
    </source>
</evidence>
<accession>A0A0N7L7A4</accession>
<keyword evidence="10" id="KW-1185">Reference proteome</keyword>
<dbReference type="OMA" id="VFILFTD"/>
<evidence type="ECO:0000256" key="4">
    <source>
        <dbReference type="ARBA" id="ARBA00022927"/>
    </source>
</evidence>
<evidence type="ECO:0000256" key="7">
    <source>
        <dbReference type="ARBA" id="ARBA00023242"/>
    </source>
</evidence>
<dbReference type="GO" id="GO:0005643">
    <property type="term" value="C:nuclear pore"/>
    <property type="evidence" value="ECO:0007669"/>
    <property type="project" value="UniProtKB-SubCell"/>
</dbReference>
<keyword evidence="4" id="KW-0653">Protein transport</keyword>
<dbReference type="PANTHER" id="PTHR13257">
    <property type="entry name" value="NUCLEOPORIN NUP84-RELATED"/>
    <property type="match status" value="1"/>
</dbReference>
<keyword evidence="2" id="KW-0813">Transport</keyword>
<dbReference type="InterPro" id="IPR019321">
    <property type="entry name" value="Nucleoporin_Nup88"/>
</dbReference>
<evidence type="ECO:0000256" key="1">
    <source>
        <dbReference type="ARBA" id="ARBA00004567"/>
    </source>
</evidence>